<feature type="transmembrane region" description="Helical" evidence="7">
    <location>
        <begin position="271"/>
        <end position="292"/>
    </location>
</feature>
<feature type="transmembrane region" description="Helical" evidence="7">
    <location>
        <begin position="36"/>
        <end position="58"/>
    </location>
</feature>
<dbReference type="CDD" id="cd06261">
    <property type="entry name" value="TM_PBP2"/>
    <property type="match status" value="1"/>
</dbReference>
<keyword evidence="3" id="KW-1003">Cell membrane</keyword>
<evidence type="ECO:0000256" key="5">
    <source>
        <dbReference type="ARBA" id="ARBA00022989"/>
    </source>
</evidence>
<evidence type="ECO:0000256" key="8">
    <source>
        <dbReference type="SAM" id="MobiDB-lite"/>
    </source>
</evidence>
<dbReference type="SUPFAM" id="SSF161098">
    <property type="entry name" value="MetI-like"/>
    <property type="match status" value="1"/>
</dbReference>
<evidence type="ECO:0000256" key="1">
    <source>
        <dbReference type="ARBA" id="ARBA00004651"/>
    </source>
</evidence>
<protein>
    <submittedName>
        <fullName evidence="10">Carbohydrate ABC transporter permease</fullName>
    </submittedName>
</protein>
<feature type="region of interest" description="Disordered" evidence="8">
    <location>
        <begin position="1"/>
        <end position="27"/>
    </location>
</feature>
<keyword evidence="4 7" id="KW-0812">Transmembrane</keyword>
<evidence type="ECO:0000256" key="7">
    <source>
        <dbReference type="RuleBase" id="RU363032"/>
    </source>
</evidence>
<dbReference type="EMBL" id="JAROCB010000001">
    <property type="protein sequence ID" value="MDN4596590.1"/>
    <property type="molecule type" value="Genomic_DNA"/>
</dbReference>
<comment type="similarity">
    <text evidence="7">Belongs to the binding-protein-dependent transport system permease family.</text>
</comment>
<dbReference type="RefSeq" id="WP_301217009.1">
    <property type="nucleotide sequence ID" value="NZ_JAROCB010000001.1"/>
</dbReference>
<keyword evidence="5 7" id="KW-1133">Transmembrane helix</keyword>
<evidence type="ECO:0000313" key="11">
    <source>
        <dbReference type="Proteomes" id="UP001174210"/>
    </source>
</evidence>
<keyword evidence="6 7" id="KW-0472">Membrane</keyword>
<evidence type="ECO:0000256" key="3">
    <source>
        <dbReference type="ARBA" id="ARBA00022475"/>
    </source>
</evidence>
<comment type="caution">
    <text evidence="10">The sequence shown here is derived from an EMBL/GenBank/DDBJ whole genome shotgun (WGS) entry which is preliminary data.</text>
</comment>
<evidence type="ECO:0000256" key="6">
    <source>
        <dbReference type="ARBA" id="ARBA00023136"/>
    </source>
</evidence>
<organism evidence="10 11">
    <name type="scientific">Leifsonia virtsii</name>
    <dbReference type="NCBI Taxonomy" id="3035915"/>
    <lineage>
        <taxon>Bacteria</taxon>
        <taxon>Bacillati</taxon>
        <taxon>Actinomycetota</taxon>
        <taxon>Actinomycetes</taxon>
        <taxon>Micrococcales</taxon>
        <taxon>Microbacteriaceae</taxon>
        <taxon>Leifsonia</taxon>
    </lineage>
</organism>
<feature type="transmembrane region" description="Helical" evidence="7">
    <location>
        <begin position="103"/>
        <end position="126"/>
    </location>
</feature>
<gene>
    <name evidence="10" type="ORF">P5G59_05515</name>
</gene>
<keyword evidence="2 7" id="KW-0813">Transport</keyword>
<proteinExistence type="inferred from homology"/>
<comment type="subcellular location">
    <subcellularLocation>
        <location evidence="1 7">Cell membrane</location>
        <topology evidence="1 7">Multi-pass membrane protein</topology>
    </subcellularLocation>
</comment>
<feature type="domain" description="ABC transmembrane type-1" evidence="9">
    <location>
        <begin position="98"/>
        <end position="292"/>
    </location>
</feature>
<accession>A0ABT8IUX6</accession>
<feature type="transmembrane region" description="Helical" evidence="7">
    <location>
        <begin position="167"/>
        <end position="188"/>
    </location>
</feature>
<dbReference type="InterPro" id="IPR035906">
    <property type="entry name" value="MetI-like_sf"/>
</dbReference>
<dbReference type="PANTHER" id="PTHR43744">
    <property type="entry name" value="ABC TRANSPORTER PERMEASE PROTEIN MG189-RELATED-RELATED"/>
    <property type="match status" value="1"/>
</dbReference>
<dbReference type="Proteomes" id="UP001174210">
    <property type="component" value="Unassembled WGS sequence"/>
</dbReference>
<feature type="transmembrane region" description="Helical" evidence="7">
    <location>
        <begin position="209"/>
        <end position="231"/>
    </location>
</feature>
<dbReference type="PANTHER" id="PTHR43744:SF8">
    <property type="entry name" value="SN-GLYCEROL-3-PHOSPHATE TRANSPORT SYSTEM PERMEASE PROTEIN UGPE"/>
    <property type="match status" value="1"/>
</dbReference>
<reference evidence="10" key="1">
    <citation type="submission" date="2023-03" db="EMBL/GenBank/DDBJ databases">
        <title>MT1 and MT2 Draft Genomes of Novel Species.</title>
        <authorList>
            <person name="Venkateswaran K."/>
        </authorList>
    </citation>
    <scope>NUCLEOTIDE SEQUENCE</scope>
    <source>
        <strain evidence="10">F6_8S_P_1A</strain>
    </source>
</reference>
<evidence type="ECO:0000256" key="2">
    <source>
        <dbReference type="ARBA" id="ARBA00022448"/>
    </source>
</evidence>
<dbReference type="Gene3D" id="1.10.3720.10">
    <property type="entry name" value="MetI-like"/>
    <property type="match status" value="1"/>
</dbReference>
<feature type="transmembrane region" description="Helical" evidence="7">
    <location>
        <begin position="133"/>
        <end position="155"/>
    </location>
</feature>
<sequence>MMTQTTPGTGVRPASRPSRRRRRDLSAPRRLTRGQAIVQGIVLTLGAIAFLFPFYYMLVGSLQAEPDTSVAGAFPNPANLTLQNYGEINSRINLFQGLVNSGIFTGGVLLGTVVFGVLAGYALAILQWRGRGVTFALALLVQTIPFQLLMIPLYVLIARNYGLADNYLGMILPFVINSAAVLIFRQYFLQLPRELFDAARVDGAGEFRLLWRIALPLVRPALVTALLLTFIGPWNEFLWPFLITKEASLQPLAVSLANYISTVAGSTSNPYGAILAGAVVLAAPVVVLFIVFQRYFTSSDLGSSVKG</sequence>
<keyword evidence="11" id="KW-1185">Reference proteome</keyword>
<evidence type="ECO:0000259" key="9">
    <source>
        <dbReference type="PROSITE" id="PS50928"/>
    </source>
</evidence>
<dbReference type="PROSITE" id="PS50928">
    <property type="entry name" value="ABC_TM1"/>
    <property type="match status" value="1"/>
</dbReference>
<evidence type="ECO:0000256" key="4">
    <source>
        <dbReference type="ARBA" id="ARBA00022692"/>
    </source>
</evidence>
<dbReference type="Pfam" id="PF00528">
    <property type="entry name" value="BPD_transp_1"/>
    <property type="match status" value="1"/>
</dbReference>
<name>A0ABT8IUX6_9MICO</name>
<evidence type="ECO:0000313" key="10">
    <source>
        <dbReference type="EMBL" id="MDN4596590.1"/>
    </source>
</evidence>
<dbReference type="InterPro" id="IPR000515">
    <property type="entry name" value="MetI-like"/>
</dbReference>